<feature type="non-terminal residue" evidence="1">
    <location>
        <position position="1"/>
    </location>
</feature>
<sequence>ALSNMQVKTSIMLLVLLGCLSHQGKSSTPSNPTKQFFDDIQTRPVLTYQCYRSGNSIDLPGSVNYTILWYGIDKNNDAFFGQTWSAINGTPDSYTRGQLTGYYDESSGVGKLETDTVQEDMTVLEPFKGKALYLK</sequence>
<organism evidence="1 2">
    <name type="scientific">Ixodes persulcatus</name>
    <name type="common">Taiga tick</name>
    <dbReference type="NCBI Taxonomy" id="34615"/>
    <lineage>
        <taxon>Eukaryota</taxon>
        <taxon>Metazoa</taxon>
        <taxon>Ecdysozoa</taxon>
        <taxon>Arthropoda</taxon>
        <taxon>Chelicerata</taxon>
        <taxon>Arachnida</taxon>
        <taxon>Acari</taxon>
        <taxon>Parasitiformes</taxon>
        <taxon>Ixodida</taxon>
        <taxon>Ixodoidea</taxon>
        <taxon>Ixodidae</taxon>
        <taxon>Ixodinae</taxon>
        <taxon>Ixodes</taxon>
    </lineage>
</organism>
<feature type="non-terminal residue" evidence="1">
    <location>
        <position position="135"/>
    </location>
</feature>
<dbReference type="Proteomes" id="UP000805193">
    <property type="component" value="Unassembled WGS sequence"/>
</dbReference>
<dbReference type="EMBL" id="JABSTQ010009611">
    <property type="protein sequence ID" value="KAG0427583.1"/>
    <property type="molecule type" value="Genomic_DNA"/>
</dbReference>
<keyword evidence="2" id="KW-1185">Reference proteome</keyword>
<gene>
    <name evidence="1" type="ORF">HPB47_025371</name>
</gene>
<comment type="caution">
    <text evidence="1">The sequence shown here is derived from an EMBL/GenBank/DDBJ whole genome shotgun (WGS) entry which is preliminary data.</text>
</comment>
<evidence type="ECO:0000313" key="2">
    <source>
        <dbReference type="Proteomes" id="UP000805193"/>
    </source>
</evidence>
<reference evidence="1 2" key="1">
    <citation type="journal article" date="2020" name="Cell">
        <title>Large-Scale Comparative Analyses of Tick Genomes Elucidate Their Genetic Diversity and Vector Capacities.</title>
        <authorList>
            <consortium name="Tick Genome and Microbiome Consortium (TIGMIC)"/>
            <person name="Jia N."/>
            <person name="Wang J."/>
            <person name="Shi W."/>
            <person name="Du L."/>
            <person name="Sun Y."/>
            <person name="Zhan W."/>
            <person name="Jiang J.F."/>
            <person name="Wang Q."/>
            <person name="Zhang B."/>
            <person name="Ji P."/>
            <person name="Bell-Sakyi L."/>
            <person name="Cui X.M."/>
            <person name="Yuan T.T."/>
            <person name="Jiang B.G."/>
            <person name="Yang W.F."/>
            <person name="Lam T.T."/>
            <person name="Chang Q.C."/>
            <person name="Ding S.J."/>
            <person name="Wang X.J."/>
            <person name="Zhu J.G."/>
            <person name="Ruan X.D."/>
            <person name="Zhao L."/>
            <person name="Wei J.T."/>
            <person name="Ye R.Z."/>
            <person name="Que T.C."/>
            <person name="Du C.H."/>
            <person name="Zhou Y.H."/>
            <person name="Cheng J.X."/>
            <person name="Dai P.F."/>
            <person name="Guo W.B."/>
            <person name="Han X.H."/>
            <person name="Huang E.J."/>
            <person name="Li L.F."/>
            <person name="Wei W."/>
            <person name="Gao Y.C."/>
            <person name="Liu J.Z."/>
            <person name="Shao H.Z."/>
            <person name="Wang X."/>
            <person name="Wang C.C."/>
            <person name="Yang T.C."/>
            <person name="Huo Q.B."/>
            <person name="Li W."/>
            <person name="Chen H.Y."/>
            <person name="Chen S.E."/>
            <person name="Zhou L.G."/>
            <person name="Ni X.B."/>
            <person name="Tian J.H."/>
            <person name="Sheng Y."/>
            <person name="Liu T."/>
            <person name="Pan Y.S."/>
            <person name="Xia L.Y."/>
            <person name="Li J."/>
            <person name="Zhao F."/>
            <person name="Cao W.C."/>
        </authorList>
    </citation>
    <scope>NUCLEOTIDE SEQUENCE [LARGE SCALE GENOMIC DNA]</scope>
    <source>
        <strain evidence="1">Iper-2018</strain>
    </source>
</reference>
<name>A0AC60Q3I9_IXOPE</name>
<accession>A0AC60Q3I9</accession>
<protein>
    <submittedName>
        <fullName evidence="1">Uncharacterized protein</fullName>
    </submittedName>
</protein>
<evidence type="ECO:0000313" key="1">
    <source>
        <dbReference type="EMBL" id="KAG0427583.1"/>
    </source>
</evidence>
<proteinExistence type="predicted"/>